<evidence type="ECO:0000256" key="1">
    <source>
        <dbReference type="ARBA" id="ARBA00023186"/>
    </source>
</evidence>
<dbReference type="OrthoDB" id="8677206at2"/>
<evidence type="ECO:0000313" key="4">
    <source>
        <dbReference type="Proteomes" id="UP000305233"/>
    </source>
</evidence>
<comment type="function">
    <text evidence="2">Required for maturation of urease via the functional incorporation of the urease nickel metallocenter.</text>
</comment>
<protein>
    <recommendedName>
        <fullName evidence="2">Urease accessory protein UreD</fullName>
    </recommendedName>
</protein>
<reference evidence="3 4" key="1">
    <citation type="submission" date="2019-04" db="EMBL/GenBank/DDBJ databases">
        <authorList>
            <person name="Liu Q."/>
            <person name="Xin Y.-H."/>
        </authorList>
    </citation>
    <scope>NUCLEOTIDE SEQUENCE [LARGE SCALE GENOMIC DNA]</scope>
    <source>
        <strain evidence="3 4">AM23</strain>
    </source>
</reference>
<dbReference type="RefSeq" id="WP_136455168.1">
    <property type="nucleotide sequence ID" value="NZ_SSWH01000011.1"/>
</dbReference>
<dbReference type="EMBL" id="SSWH01000011">
    <property type="protein sequence ID" value="THJ65464.1"/>
    <property type="molecule type" value="Genomic_DNA"/>
</dbReference>
<dbReference type="HAMAP" id="MF_01384">
    <property type="entry name" value="UreD"/>
    <property type="match status" value="1"/>
</dbReference>
<dbReference type="AlphaFoldDB" id="A0A4S5E264"/>
<organism evidence="3 4">
    <name type="scientific">Arthrobacter echini</name>
    <dbReference type="NCBI Taxonomy" id="1529066"/>
    <lineage>
        <taxon>Bacteria</taxon>
        <taxon>Bacillati</taxon>
        <taxon>Actinomycetota</taxon>
        <taxon>Actinomycetes</taxon>
        <taxon>Micrococcales</taxon>
        <taxon>Micrococcaceae</taxon>
        <taxon>Arthrobacter</taxon>
    </lineage>
</organism>
<comment type="caution">
    <text evidence="3">The sequence shown here is derived from an EMBL/GenBank/DDBJ whole genome shotgun (WGS) entry which is preliminary data.</text>
</comment>
<dbReference type="GO" id="GO:0005737">
    <property type="term" value="C:cytoplasm"/>
    <property type="evidence" value="ECO:0007669"/>
    <property type="project" value="UniProtKB-SubCell"/>
</dbReference>
<name>A0A4S5E264_9MICC</name>
<comment type="similarity">
    <text evidence="2">Belongs to the UreD family.</text>
</comment>
<accession>A0A4S5E264</accession>
<gene>
    <name evidence="2" type="primary">ureD</name>
    <name evidence="3" type="ORF">E8P82_11965</name>
</gene>
<keyword evidence="1 2" id="KW-0143">Chaperone</keyword>
<sequence length="264" mass="27829">MRSHAVLDIGSSQTTQGVTRSIIERMRSQGALVLRPTKEVLPGWSAQWNVPGTKPVMVRIVAGAAGPLGGDQLRLEVTVGKGAFLMLGAAAANLVLPGVHGEQSRSDVSITVAEGGTLIWNPGLQIAARNCHHTTLSTIDLAAGARLYAREEIALGRFGEEPGRFRQRMRVIRDGKPVYDQELAIGSGAPGWNSAAVTGNRRSLGTIVIVDPQRAALPQSQAMVADTAVMELSDEATLISSLAPDAIELGRRLDAAFNGLLADA</sequence>
<comment type="subcellular location">
    <subcellularLocation>
        <location evidence="2">Cytoplasm</location>
    </subcellularLocation>
</comment>
<evidence type="ECO:0000256" key="2">
    <source>
        <dbReference type="HAMAP-Rule" id="MF_01384"/>
    </source>
</evidence>
<keyword evidence="2" id="KW-0996">Nickel insertion</keyword>
<keyword evidence="4" id="KW-1185">Reference proteome</keyword>
<dbReference type="Pfam" id="PF01774">
    <property type="entry name" value="UreD"/>
    <property type="match status" value="1"/>
</dbReference>
<keyword evidence="2" id="KW-0963">Cytoplasm</keyword>
<comment type="subunit">
    <text evidence="2">UreD, UreF and UreG form a complex that acts as a GTP-hydrolysis-dependent molecular chaperone, activating the urease apoprotein by helping to assemble the nickel containing metallocenter of UreC. The UreE protein probably delivers the nickel.</text>
</comment>
<dbReference type="InterPro" id="IPR002669">
    <property type="entry name" value="UreD"/>
</dbReference>
<proteinExistence type="inferred from homology"/>
<evidence type="ECO:0000313" key="3">
    <source>
        <dbReference type="EMBL" id="THJ65464.1"/>
    </source>
</evidence>
<dbReference type="GO" id="GO:0016151">
    <property type="term" value="F:nickel cation binding"/>
    <property type="evidence" value="ECO:0007669"/>
    <property type="project" value="UniProtKB-UniRule"/>
</dbReference>
<dbReference type="Proteomes" id="UP000305233">
    <property type="component" value="Unassembled WGS sequence"/>
</dbReference>